<dbReference type="InterPro" id="IPR014284">
    <property type="entry name" value="RNA_pol_sigma-70_dom"/>
</dbReference>
<reference evidence="7 8" key="1">
    <citation type="journal article" date="2015" name="Nature">
        <title>rRNA introns, odd ribosomes, and small enigmatic genomes across a large radiation of phyla.</title>
        <authorList>
            <person name="Brown C.T."/>
            <person name="Hug L.A."/>
            <person name="Thomas B.C."/>
            <person name="Sharon I."/>
            <person name="Castelle C.J."/>
            <person name="Singh A."/>
            <person name="Wilkins M.J."/>
            <person name="Williams K.H."/>
            <person name="Banfield J.F."/>
        </authorList>
    </citation>
    <scope>NUCLEOTIDE SEQUENCE [LARGE SCALE GENOMIC DNA]</scope>
</reference>
<dbReference type="CDD" id="cd06171">
    <property type="entry name" value="Sigma70_r4"/>
    <property type="match status" value="1"/>
</dbReference>
<feature type="domain" description="RNA polymerase sigma factor 70 region 4 type 2" evidence="6">
    <location>
        <begin position="125"/>
        <end position="174"/>
    </location>
</feature>
<dbReference type="GO" id="GO:0003677">
    <property type="term" value="F:DNA binding"/>
    <property type="evidence" value="ECO:0007669"/>
    <property type="project" value="InterPro"/>
</dbReference>
<keyword evidence="2" id="KW-0805">Transcription regulation</keyword>
<evidence type="ECO:0000256" key="3">
    <source>
        <dbReference type="ARBA" id="ARBA00023082"/>
    </source>
</evidence>
<dbReference type="STRING" id="1618345.UT18_C0008G0004"/>
<protein>
    <submittedName>
        <fullName evidence="7">RNA polymerase sigma factor</fullName>
    </submittedName>
</protein>
<proteinExistence type="inferred from homology"/>
<comment type="similarity">
    <text evidence="1">Belongs to the sigma-70 factor family. ECF subfamily.</text>
</comment>
<evidence type="ECO:0000313" key="8">
    <source>
        <dbReference type="Proteomes" id="UP000034207"/>
    </source>
</evidence>
<dbReference type="InterPro" id="IPR036388">
    <property type="entry name" value="WH-like_DNA-bd_sf"/>
</dbReference>
<keyword evidence="3" id="KW-0731">Sigma factor</keyword>
<dbReference type="InterPro" id="IPR013249">
    <property type="entry name" value="RNA_pol_sigma70_r4_t2"/>
</dbReference>
<organism evidence="7 8">
    <name type="scientific">candidate division CPR2 bacterium GW2011_GWC2_39_10</name>
    <dbReference type="NCBI Taxonomy" id="1618345"/>
    <lineage>
        <taxon>Bacteria</taxon>
        <taxon>Bacteria division CPR2</taxon>
    </lineage>
</organism>
<comment type="caution">
    <text evidence="7">The sequence shown here is derived from an EMBL/GenBank/DDBJ whole genome shotgun (WGS) entry which is preliminary data.</text>
</comment>
<keyword evidence="4" id="KW-0804">Transcription</keyword>
<dbReference type="Gene3D" id="1.10.1740.10">
    <property type="match status" value="1"/>
</dbReference>
<evidence type="ECO:0000256" key="2">
    <source>
        <dbReference type="ARBA" id="ARBA00023015"/>
    </source>
</evidence>
<evidence type="ECO:0000256" key="1">
    <source>
        <dbReference type="ARBA" id="ARBA00010641"/>
    </source>
</evidence>
<accession>A0A0G0P9A1</accession>
<dbReference type="InterPro" id="IPR013325">
    <property type="entry name" value="RNA_pol_sigma_r2"/>
</dbReference>
<dbReference type="PANTHER" id="PTHR43133">
    <property type="entry name" value="RNA POLYMERASE ECF-TYPE SIGMA FACTO"/>
    <property type="match status" value="1"/>
</dbReference>
<dbReference type="PANTHER" id="PTHR43133:SF51">
    <property type="entry name" value="RNA POLYMERASE SIGMA FACTOR"/>
    <property type="match status" value="1"/>
</dbReference>
<feature type="domain" description="RNA polymerase sigma-70 region 2" evidence="5">
    <location>
        <begin position="24"/>
        <end position="91"/>
    </location>
</feature>
<dbReference type="AlphaFoldDB" id="A0A0G0P9A1"/>
<dbReference type="EMBL" id="LBVV01000008">
    <property type="protein sequence ID" value="KKQ94699.1"/>
    <property type="molecule type" value="Genomic_DNA"/>
</dbReference>
<evidence type="ECO:0000256" key="4">
    <source>
        <dbReference type="ARBA" id="ARBA00023163"/>
    </source>
</evidence>
<dbReference type="SUPFAM" id="SSF88946">
    <property type="entry name" value="Sigma2 domain of RNA polymerase sigma factors"/>
    <property type="match status" value="1"/>
</dbReference>
<dbReference type="InterPro" id="IPR013324">
    <property type="entry name" value="RNA_pol_sigma_r3/r4-like"/>
</dbReference>
<dbReference type="Proteomes" id="UP000034207">
    <property type="component" value="Unassembled WGS sequence"/>
</dbReference>
<gene>
    <name evidence="7" type="ORF">UT18_C0008G0004</name>
</gene>
<dbReference type="Pfam" id="PF08281">
    <property type="entry name" value="Sigma70_r4_2"/>
    <property type="match status" value="1"/>
</dbReference>
<dbReference type="SUPFAM" id="SSF88659">
    <property type="entry name" value="Sigma3 and sigma4 domains of RNA polymerase sigma factors"/>
    <property type="match status" value="1"/>
</dbReference>
<dbReference type="InterPro" id="IPR039425">
    <property type="entry name" value="RNA_pol_sigma-70-like"/>
</dbReference>
<dbReference type="GO" id="GO:0016987">
    <property type="term" value="F:sigma factor activity"/>
    <property type="evidence" value="ECO:0007669"/>
    <property type="project" value="UniProtKB-KW"/>
</dbReference>
<dbReference type="Gene3D" id="1.10.10.10">
    <property type="entry name" value="Winged helix-like DNA-binding domain superfamily/Winged helix DNA-binding domain"/>
    <property type="match status" value="1"/>
</dbReference>
<evidence type="ECO:0000259" key="6">
    <source>
        <dbReference type="Pfam" id="PF08281"/>
    </source>
</evidence>
<sequence length="187" mass="21600">MQHLTDEELAAKVQTGDIAAFEKIVEKYEKPLLSYARYLSGNRECAEDAVQEAFLNAFRNIQSFDTGKKFSSWIYRIVHNEAISLIRKRKKTVTMDEIPEVADDTNIAHIIQKKIDTPQNAKIINDAYSKLPLKYKDVVYLRFYSEKSYDEIAEILHLPASTVGTYLLRAKNQLKDKLKNINIEELL</sequence>
<dbReference type="NCBIfam" id="TIGR02937">
    <property type="entry name" value="sigma70-ECF"/>
    <property type="match status" value="1"/>
</dbReference>
<dbReference type="GO" id="GO:0006352">
    <property type="term" value="P:DNA-templated transcription initiation"/>
    <property type="evidence" value="ECO:0007669"/>
    <property type="project" value="InterPro"/>
</dbReference>
<dbReference type="Pfam" id="PF04542">
    <property type="entry name" value="Sigma70_r2"/>
    <property type="match status" value="1"/>
</dbReference>
<dbReference type="InterPro" id="IPR007627">
    <property type="entry name" value="RNA_pol_sigma70_r2"/>
</dbReference>
<evidence type="ECO:0000313" key="7">
    <source>
        <dbReference type="EMBL" id="KKQ94699.1"/>
    </source>
</evidence>
<name>A0A0G0P9A1_UNCC2</name>
<evidence type="ECO:0000259" key="5">
    <source>
        <dbReference type="Pfam" id="PF04542"/>
    </source>
</evidence>